<proteinExistence type="predicted"/>
<sequence>DDAIRAFFDKHVGPVHDLTVFRDNPRSWSVKFQKNERMFELQNLLQTQQKPYAREETTLRRVLNFLYVLPIIQTMTGWFRDPYWYVESIDKLSAKERELDKGVELNAYAVVVFKSAQDKVNCIEFFKTSLYKRLFCCMCKSCLYPPPLRDNFLKVKAAPAPNDIVWGNLHLSKANRVVRTVLIYIGCMVFFALFMAFFCVMRVQQGRWQGDMRSWVTEQLVYWSSYLIIAVSDGLLHPFIRKLAMFEGHHTLTQWERAILRKYYVYQLLNKLTPIIAQNLELVLDQGADWYVLLQLVTPWDAWRSTGGYDVLCLMLIEVFLYNFLDVSMQWGFLWYRRLGATTEYGKIRAECGTPMFMSVLYTNTLVVLTFSLGYAIAEPAILVLTIAYFVIHFYCTKLRLLRMVTRPPAMDHGLSQTAEAILVWIPIFCACLAYQYFGLGEVTRSGVNLVVISYVLLGVTVLCYVPFMLLFRFSTQDTAFEALRRDRAPVVSAVPDLDKYFVYSPHTMSNREFDDLRKQLFLSRR</sequence>
<feature type="transmembrane region" description="Helical" evidence="1">
    <location>
        <begin position="450"/>
        <end position="472"/>
    </location>
</feature>
<dbReference type="Proteomes" id="UP000265618">
    <property type="component" value="Unassembled WGS sequence"/>
</dbReference>
<dbReference type="GO" id="GO:0005886">
    <property type="term" value="C:plasma membrane"/>
    <property type="evidence" value="ECO:0007669"/>
    <property type="project" value="TreeGrafter"/>
</dbReference>
<feature type="transmembrane region" description="Helical" evidence="1">
    <location>
        <begin position="220"/>
        <end position="240"/>
    </location>
</feature>
<keyword evidence="3" id="KW-1185">Reference proteome</keyword>
<dbReference type="EMBL" id="BDIP01003888">
    <property type="protein sequence ID" value="GIQ88239.1"/>
    <property type="molecule type" value="Genomic_DNA"/>
</dbReference>
<feature type="transmembrane region" description="Helical" evidence="1">
    <location>
        <begin position="418"/>
        <end position="438"/>
    </location>
</feature>
<comment type="caution">
    <text evidence="2">The sequence shown here is derived from an EMBL/GenBank/DDBJ whole genome shotgun (WGS) entry which is preliminary data.</text>
</comment>
<reference evidence="2 3" key="1">
    <citation type="journal article" date="2018" name="PLoS ONE">
        <title>The draft genome of Kipferlia bialata reveals reductive genome evolution in fornicate parasites.</title>
        <authorList>
            <person name="Tanifuji G."/>
            <person name="Takabayashi S."/>
            <person name="Kume K."/>
            <person name="Takagi M."/>
            <person name="Nakayama T."/>
            <person name="Kamikawa R."/>
            <person name="Inagaki Y."/>
            <person name="Hashimoto T."/>
        </authorList>
    </citation>
    <scope>NUCLEOTIDE SEQUENCE [LARGE SCALE GENOMIC DNA]</scope>
    <source>
        <strain evidence="2">NY0173</strain>
    </source>
</reference>
<organism evidence="2 3">
    <name type="scientific">Kipferlia bialata</name>
    <dbReference type="NCBI Taxonomy" id="797122"/>
    <lineage>
        <taxon>Eukaryota</taxon>
        <taxon>Metamonada</taxon>
        <taxon>Carpediemonas-like organisms</taxon>
        <taxon>Kipferlia</taxon>
    </lineage>
</organism>
<dbReference type="InterPro" id="IPR045122">
    <property type="entry name" value="Csc1-like"/>
</dbReference>
<accession>A0A9K3D371</accession>
<evidence type="ECO:0000313" key="3">
    <source>
        <dbReference type="Proteomes" id="UP000265618"/>
    </source>
</evidence>
<feature type="transmembrane region" description="Helical" evidence="1">
    <location>
        <begin position="381"/>
        <end position="397"/>
    </location>
</feature>
<feature type="transmembrane region" description="Helical" evidence="1">
    <location>
        <begin position="309"/>
        <end position="336"/>
    </location>
</feature>
<keyword evidence="1" id="KW-0812">Transmembrane</keyword>
<keyword evidence="1" id="KW-0472">Membrane</keyword>
<evidence type="ECO:0000313" key="2">
    <source>
        <dbReference type="EMBL" id="GIQ88239.1"/>
    </source>
</evidence>
<dbReference type="OrthoDB" id="2150324at2759"/>
<evidence type="ECO:0000256" key="1">
    <source>
        <dbReference type="SAM" id="Phobius"/>
    </source>
</evidence>
<dbReference type="GO" id="GO:0005227">
    <property type="term" value="F:calcium-activated cation channel activity"/>
    <property type="evidence" value="ECO:0007669"/>
    <property type="project" value="InterPro"/>
</dbReference>
<feature type="non-terminal residue" evidence="2">
    <location>
        <position position="1"/>
    </location>
</feature>
<dbReference type="AlphaFoldDB" id="A0A9K3D371"/>
<feature type="transmembrane region" description="Helical" evidence="1">
    <location>
        <begin position="181"/>
        <end position="200"/>
    </location>
</feature>
<gene>
    <name evidence="2" type="ORF">KIPB_010444</name>
</gene>
<protein>
    <submittedName>
        <fullName evidence="2">Uncharacterized protein</fullName>
    </submittedName>
</protein>
<name>A0A9K3D371_9EUKA</name>
<feature type="transmembrane region" description="Helical" evidence="1">
    <location>
        <begin position="356"/>
        <end position="375"/>
    </location>
</feature>
<keyword evidence="1" id="KW-1133">Transmembrane helix</keyword>
<dbReference type="PANTHER" id="PTHR13018">
    <property type="entry name" value="PROBABLE MEMBRANE PROTEIN DUF221-RELATED"/>
    <property type="match status" value="1"/>
</dbReference>